<dbReference type="EMBL" id="AGEC02000019">
    <property type="protein sequence ID" value="EHO10185.1"/>
    <property type="molecule type" value="Genomic_DNA"/>
</dbReference>
<dbReference type="Proteomes" id="UP000005402">
    <property type="component" value="Unassembled WGS sequence"/>
</dbReference>
<feature type="transmembrane region" description="Helical" evidence="4">
    <location>
        <begin position="277"/>
        <end position="296"/>
    </location>
</feature>
<dbReference type="Pfam" id="PF00535">
    <property type="entry name" value="Glycos_transf_2"/>
    <property type="match status" value="1"/>
</dbReference>
<dbReference type="InterPro" id="IPR029044">
    <property type="entry name" value="Nucleotide-diphossugar_trans"/>
</dbReference>
<accession>A0ABP2NBR7</accession>
<dbReference type="PANTHER" id="PTHR43630">
    <property type="entry name" value="POLY-BETA-1,6-N-ACETYL-D-GLUCOSAMINE SYNTHASE"/>
    <property type="match status" value="1"/>
</dbReference>
<feature type="transmembrane region" description="Helical" evidence="4">
    <location>
        <begin position="250"/>
        <end position="270"/>
    </location>
</feature>
<reference evidence="6" key="1">
    <citation type="submission" date="2012-07" db="EMBL/GenBank/DDBJ databases">
        <title>The Genome Sequence of Myroides odoratimimus CCUG 10230.</title>
        <authorList>
            <consortium name="The Broad Institute Genome Sequencing Platform"/>
            <person name="Earl A."/>
            <person name="Ward D."/>
            <person name="Feldgarden M."/>
            <person name="Gevers D."/>
            <person name="Huys G."/>
            <person name="Walker B."/>
            <person name="Young S.K."/>
            <person name="Zeng Q."/>
            <person name="Gargeya S."/>
            <person name="Fitzgerald M."/>
            <person name="Haas B."/>
            <person name="Abouelleil A."/>
            <person name="Alvarado L."/>
            <person name="Arachchi H.M."/>
            <person name="Berlin A.M."/>
            <person name="Chapman S.B."/>
            <person name="Goldberg J."/>
            <person name="Griggs A."/>
            <person name="Gujja S."/>
            <person name="Hansen M."/>
            <person name="Howarth C."/>
            <person name="Imamovic A."/>
            <person name="Larimer J."/>
            <person name="McCowen C."/>
            <person name="Montmayeur A."/>
            <person name="Murphy C."/>
            <person name="Neiman D."/>
            <person name="Pearson M."/>
            <person name="Priest M."/>
            <person name="Roberts A."/>
            <person name="Saif S."/>
            <person name="Shea T."/>
            <person name="Sisk P."/>
            <person name="Sykes S."/>
            <person name="Wortman J."/>
            <person name="Nusbaum C."/>
            <person name="Birren B."/>
        </authorList>
    </citation>
    <scope>NUCLEOTIDE SEQUENCE [LARGE SCALE GENOMIC DNA]</scope>
    <source>
        <strain evidence="6">CCUG 10230</strain>
    </source>
</reference>
<comment type="caution">
    <text evidence="6">The sequence shown here is derived from an EMBL/GenBank/DDBJ whole genome shotgun (WGS) entry which is preliminary data.</text>
</comment>
<keyword evidence="4" id="KW-0812">Transmembrane</keyword>
<evidence type="ECO:0000256" key="1">
    <source>
        <dbReference type="ARBA" id="ARBA00006739"/>
    </source>
</evidence>
<evidence type="ECO:0000256" key="3">
    <source>
        <dbReference type="ARBA" id="ARBA00022679"/>
    </source>
</evidence>
<evidence type="ECO:0000256" key="4">
    <source>
        <dbReference type="SAM" id="Phobius"/>
    </source>
</evidence>
<keyword evidence="2" id="KW-0328">Glycosyltransferase</keyword>
<evidence type="ECO:0000313" key="7">
    <source>
        <dbReference type="Proteomes" id="UP000005402"/>
    </source>
</evidence>
<name>A0ABP2NBR7_9FLAO</name>
<evidence type="ECO:0000313" key="6">
    <source>
        <dbReference type="EMBL" id="EHO10185.1"/>
    </source>
</evidence>
<dbReference type="CDD" id="cd02525">
    <property type="entry name" value="Succinoglycan_BP_ExoA"/>
    <property type="match status" value="1"/>
</dbReference>
<keyword evidence="4" id="KW-1133">Transmembrane helix</keyword>
<keyword evidence="7" id="KW-1185">Reference proteome</keyword>
<proteinExistence type="inferred from homology"/>
<dbReference type="SUPFAM" id="SSF53448">
    <property type="entry name" value="Nucleotide-diphospho-sugar transferases"/>
    <property type="match status" value="1"/>
</dbReference>
<feature type="domain" description="Glycosyltransferase 2-like" evidence="5">
    <location>
        <begin position="6"/>
        <end position="176"/>
    </location>
</feature>
<dbReference type="RefSeq" id="WP_006258045.1">
    <property type="nucleotide sequence ID" value="NZ_KE161016.1"/>
</dbReference>
<evidence type="ECO:0000259" key="5">
    <source>
        <dbReference type="Pfam" id="PF00535"/>
    </source>
</evidence>
<comment type="similarity">
    <text evidence="1">Belongs to the glycosyltransferase 2 family.</text>
</comment>
<keyword evidence="4" id="KW-0472">Membrane</keyword>
<sequence>MSIKITIICPTYNEEKYISTCIESLLKQDINKEDIEVLFVDGQSTDKTVEIIQKYQQKYDWIKLLFNKERIVPYAMNYGIEASQNDIIMRIDAHSFYADNYISVLKNAIITYNAINVGAVCKTDVLNKNAKTLAIREVLSNPFGVGNSLFRIGVDKITEVDTVPFGCYRKEVFEKYGLYNPKLVRNQDIELNKRIKRDGGKILLVPNTYCTYLARETYKALSKNNYQNGMWNILTIYYTNTMDSLSFRHFIPLLFVLSLLVPSILSFLWTPFILLSGLSFSLYFLLVFGISVKVFLDKKVSVFHMIFTFYVLHISYGIGSLVGLKRVLFKQV</sequence>
<dbReference type="InterPro" id="IPR001173">
    <property type="entry name" value="Glyco_trans_2-like"/>
</dbReference>
<dbReference type="Gene3D" id="3.90.550.10">
    <property type="entry name" value="Spore Coat Polysaccharide Biosynthesis Protein SpsA, Chain A"/>
    <property type="match status" value="1"/>
</dbReference>
<keyword evidence="3" id="KW-0808">Transferase</keyword>
<organism evidence="6 7">
    <name type="scientific">Myroides odoratimimus CCUG 10230</name>
    <dbReference type="NCBI Taxonomy" id="883150"/>
    <lineage>
        <taxon>Bacteria</taxon>
        <taxon>Pseudomonadati</taxon>
        <taxon>Bacteroidota</taxon>
        <taxon>Flavobacteriia</taxon>
        <taxon>Flavobacteriales</taxon>
        <taxon>Flavobacteriaceae</taxon>
        <taxon>Myroides</taxon>
    </lineage>
</organism>
<evidence type="ECO:0000256" key="2">
    <source>
        <dbReference type="ARBA" id="ARBA00022676"/>
    </source>
</evidence>
<dbReference type="PANTHER" id="PTHR43630:SF1">
    <property type="entry name" value="POLY-BETA-1,6-N-ACETYL-D-GLUCOSAMINE SYNTHASE"/>
    <property type="match status" value="1"/>
</dbReference>
<feature type="transmembrane region" description="Helical" evidence="4">
    <location>
        <begin position="302"/>
        <end position="324"/>
    </location>
</feature>
<gene>
    <name evidence="6" type="ORF">HMPREF9712_01290</name>
</gene>
<protein>
    <recommendedName>
        <fullName evidence="5">Glycosyltransferase 2-like domain-containing protein</fullName>
    </recommendedName>
</protein>